<dbReference type="PANTHER" id="PTHR43877">
    <property type="entry name" value="AMINOALKYLPHOSPHONATE N-ACETYLTRANSFERASE-RELATED-RELATED"/>
    <property type="match status" value="1"/>
</dbReference>
<dbReference type="InterPro" id="IPR000182">
    <property type="entry name" value="GNAT_dom"/>
</dbReference>
<dbReference type="EMBL" id="UXAW01000051">
    <property type="protein sequence ID" value="VDC25262.1"/>
    <property type="molecule type" value="Genomic_DNA"/>
</dbReference>
<accession>A0A3P5WV60</accession>
<reference evidence="4 5" key="1">
    <citation type="submission" date="2018-11" db="EMBL/GenBank/DDBJ databases">
        <authorList>
            <person name="Criscuolo A."/>
        </authorList>
    </citation>
    <scope>NUCLEOTIDE SEQUENCE [LARGE SCALE GENOMIC DNA]</scope>
    <source>
        <strain evidence="4">ACIP111625</strain>
    </source>
</reference>
<dbReference type="SUPFAM" id="SSF55729">
    <property type="entry name" value="Acyl-CoA N-acyltransferases (Nat)"/>
    <property type="match status" value="1"/>
</dbReference>
<dbReference type="Proteomes" id="UP000277498">
    <property type="component" value="Unassembled WGS sequence"/>
</dbReference>
<protein>
    <submittedName>
        <fullName evidence="4">Acetyltransferase (GNAT) family protein</fullName>
    </submittedName>
</protein>
<organism evidence="4 5">
    <name type="scientific">Pseudogemmobacter humi</name>
    <dbReference type="NCBI Taxonomy" id="2483812"/>
    <lineage>
        <taxon>Bacteria</taxon>
        <taxon>Pseudomonadati</taxon>
        <taxon>Pseudomonadota</taxon>
        <taxon>Alphaproteobacteria</taxon>
        <taxon>Rhodobacterales</taxon>
        <taxon>Paracoccaceae</taxon>
        <taxon>Pseudogemmobacter</taxon>
    </lineage>
</organism>
<evidence type="ECO:0000313" key="4">
    <source>
        <dbReference type="EMBL" id="VDC25262.1"/>
    </source>
</evidence>
<keyword evidence="2" id="KW-0012">Acyltransferase</keyword>
<dbReference type="OrthoDB" id="5997585at2"/>
<dbReference type="PANTHER" id="PTHR43877:SF1">
    <property type="entry name" value="ACETYLTRANSFERASE"/>
    <property type="match status" value="1"/>
</dbReference>
<keyword evidence="5" id="KW-1185">Reference proteome</keyword>
<keyword evidence="1 4" id="KW-0808">Transferase</keyword>
<evidence type="ECO:0000256" key="2">
    <source>
        <dbReference type="ARBA" id="ARBA00023315"/>
    </source>
</evidence>
<evidence type="ECO:0000256" key="1">
    <source>
        <dbReference type="ARBA" id="ARBA00022679"/>
    </source>
</evidence>
<evidence type="ECO:0000259" key="3">
    <source>
        <dbReference type="PROSITE" id="PS51186"/>
    </source>
</evidence>
<proteinExistence type="predicted"/>
<evidence type="ECO:0000313" key="5">
    <source>
        <dbReference type="Proteomes" id="UP000277498"/>
    </source>
</evidence>
<feature type="domain" description="N-acetyltransferase" evidence="3">
    <location>
        <begin position="1"/>
        <end position="159"/>
    </location>
</feature>
<dbReference type="CDD" id="cd04301">
    <property type="entry name" value="NAT_SF"/>
    <property type="match status" value="1"/>
</dbReference>
<dbReference type="AlphaFoldDB" id="A0A3P5WV60"/>
<gene>
    <name evidence="4" type="ORF">XINFAN_01500</name>
</gene>
<dbReference type="InterPro" id="IPR016181">
    <property type="entry name" value="Acyl_CoA_acyltransferase"/>
</dbReference>
<sequence length="159" mass="16461">MILRAARAADAGAMADLQNGIIALGGTTAYQQPRSVAEVRESYITGADVICCHVAEEEGRILGFQSVGAHPGLPAGMADIGTFVASGHQRRGIGVRLFGASRAACRAAGITALNATIRADNPAGLACYARLGFADYAHDPAWALADGRVVGRISKRLDL</sequence>
<dbReference type="Pfam" id="PF00583">
    <property type="entry name" value="Acetyltransf_1"/>
    <property type="match status" value="1"/>
</dbReference>
<dbReference type="RefSeq" id="WP_124085903.1">
    <property type="nucleotide sequence ID" value="NZ_UXAW01000051.1"/>
</dbReference>
<dbReference type="Gene3D" id="3.40.630.30">
    <property type="match status" value="1"/>
</dbReference>
<dbReference type="InterPro" id="IPR050832">
    <property type="entry name" value="Bact_Acetyltransf"/>
</dbReference>
<name>A0A3P5WV60_9RHOB</name>
<dbReference type="PROSITE" id="PS51186">
    <property type="entry name" value="GNAT"/>
    <property type="match status" value="1"/>
</dbReference>
<dbReference type="GO" id="GO:0016747">
    <property type="term" value="F:acyltransferase activity, transferring groups other than amino-acyl groups"/>
    <property type="evidence" value="ECO:0007669"/>
    <property type="project" value="InterPro"/>
</dbReference>